<sequence length="288" mass="32120">MKGIILAGGSGTRLYPITKSVSKQLLPIYDKPMVYYPLSVLMLAGIREILIISTPRDIPQFQELLKDGSDLGLSFTYKVQEEPKGLAEAFILGEEFIGDDNVALVLGDNIFYGQGLTETLNRAGSLKEGAMIFGYYVKEPNAYGVVEFDDNNNVISIEEKPENPKSNYAVPGLYFYNNDVVEIAKNVKPSARGELEITSINEEYLNRGQLKVEIFGRGMAWLDTGTHSSLLEAGNYVEAVQNRQGLYISCIEEIAYRKGYINKEQLLKLAEPLLKTDYGQYLTRIANS</sequence>
<comment type="cofactor">
    <cofactor evidence="1">
        <name>Mg(2+)</name>
        <dbReference type="ChEBI" id="CHEBI:18420"/>
    </cofactor>
</comment>
<evidence type="ECO:0000256" key="7">
    <source>
        <dbReference type="ARBA" id="ARBA00022723"/>
    </source>
</evidence>
<comment type="caution">
    <text evidence="12">The sequence shown here is derived from an EMBL/GenBank/DDBJ whole genome shotgun (WGS) entry which is preliminary data.</text>
</comment>
<dbReference type="GO" id="GO:0008879">
    <property type="term" value="F:glucose-1-phosphate thymidylyltransferase activity"/>
    <property type="evidence" value="ECO:0007669"/>
    <property type="project" value="UniProtKB-EC"/>
</dbReference>
<dbReference type="InterPro" id="IPR029044">
    <property type="entry name" value="Nucleotide-diphossugar_trans"/>
</dbReference>
<comment type="function">
    <text evidence="10">Catalyzes the formation of dTDP-glucose, from dTTP and glucose 1-phosphate, as well as its pyrophosphorolysis.</text>
</comment>
<evidence type="ECO:0000256" key="4">
    <source>
        <dbReference type="ARBA" id="ARBA00017654"/>
    </source>
</evidence>
<protein>
    <recommendedName>
        <fullName evidence="4 10">Glucose-1-phosphate thymidylyltransferase</fullName>
        <ecNumber evidence="3 10">2.7.7.24</ecNumber>
    </recommendedName>
</protein>
<evidence type="ECO:0000256" key="2">
    <source>
        <dbReference type="ARBA" id="ARBA00010480"/>
    </source>
</evidence>
<evidence type="ECO:0000256" key="10">
    <source>
        <dbReference type="RuleBase" id="RU003706"/>
    </source>
</evidence>
<dbReference type="CDD" id="cd02538">
    <property type="entry name" value="G1P_TT_short"/>
    <property type="match status" value="1"/>
</dbReference>
<keyword evidence="7 10" id="KW-0479">Metal-binding</keyword>
<evidence type="ECO:0000259" key="11">
    <source>
        <dbReference type="Pfam" id="PF00483"/>
    </source>
</evidence>
<dbReference type="Gene3D" id="3.90.550.10">
    <property type="entry name" value="Spore Coat Polysaccharide Biosynthesis Protein SpsA, Chain A"/>
    <property type="match status" value="1"/>
</dbReference>
<evidence type="ECO:0000256" key="1">
    <source>
        <dbReference type="ARBA" id="ARBA00001946"/>
    </source>
</evidence>
<name>A0ABS2DKQ6_9BACI</name>
<dbReference type="Pfam" id="PF00483">
    <property type="entry name" value="NTP_transferase"/>
    <property type="match status" value="1"/>
</dbReference>
<dbReference type="EC" id="2.7.7.24" evidence="3 10"/>
<reference evidence="12 13" key="1">
    <citation type="submission" date="2021-02" db="EMBL/GenBank/DDBJ databases">
        <title>Bacillus sp. RD4P76, an endophyte from a halophyte.</title>
        <authorList>
            <person name="Sun J.-Q."/>
        </authorList>
    </citation>
    <scope>NUCLEOTIDE SEQUENCE [LARGE SCALE GENOMIC DNA]</scope>
    <source>
        <strain evidence="12 13">RD4P76</strain>
    </source>
</reference>
<dbReference type="RefSeq" id="WP_204204445.1">
    <property type="nucleotide sequence ID" value="NZ_JAFELM010000039.1"/>
</dbReference>
<keyword evidence="5 10" id="KW-0808">Transferase</keyword>
<dbReference type="Proteomes" id="UP001518925">
    <property type="component" value="Unassembled WGS sequence"/>
</dbReference>
<evidence type="ECO:0000256" key="9">
    <source>
        <dbReference type="ARBA" id="ARBA00049336"/>
    </source>
</evidence>
<proteinExistence type="inferred from homology"/>
<keyword evidence="8 10" id="KW-0460">Magnesium</keyword>
<dbReference type="EMBL" id="JAFELM010000039">
    <property type="protein sequence ID" value="MBM6619087.1"/>
    <property type="molecule type" value="Genomic_DNA"/>
</dbReference>
<dbReference type="InterPro" id="IPR005907">
    <property type="entry name" value="G1P_thy_trans_s"/>
</dbReference>
<evidence type="ECO:0000256" key="8">
    <source>
        <dbReference type="ARBA" id="ARBA00022842"/>
    </source>
</evidence>
<comment type="catalytic activity">
    <reaction evidence="9 10">
        <text>dTTP + alpha-D-glucose 1-phosphate + H(+) = dTDP-alpha-D-glucose + diphosphate</text>
        <dbReference type="Rhea" id="RHEA:15225"/>
        <dbReference type="ChEBI" id="CHEBI:15378"/>
        <dbReference type="ChEBI" id="CHEBI:33019"/>
        <dbReference type="ChEBI" id="CHEBI:37568"/>
        <dbReference type="ChEBI" id="CHEBI:57477"/>
        <dbReference type="ChEBI" id="CHEBI:58601"/>
        <dbReference type="EC" id="2.7.7.24"/>
    </reaction>
</comment>
<dbReference type="PANTHER" id="PTHR43532:SF1">
    <property type="entry name" value="GLUCOSE-1-PHOSPHATE THYMIDYLYLTRANSFERASE 1"/>
    <property type="match status" value="1"/>
</dbReference>
<keyword evidence="13" id="KW-1185">Reference proteome</keyword>
<dbReference type="PANTHER" id="PTHR43532">
    <property type="entry name" value="GLUCOSE-1-PHOSPHATE THYMIDYLYLTRANSFERASE"/>
    <property type="match status" value="1"/>
</dbReference>
<organism evidence="12 13">
    <name type="scientific">Bacillus suaedaesalsae</name>
    <dbReference type="NCBI Taxonomy" id="2810349"/>
    <lineage>
        <taxon>Bacteria</taxon>
        <taxon>Bacillati</taxon>
        <taxon>Bacillota</taxon>
        <taxon>Bacilli</taxon>
        <taxon>Bacillales</taxon>
        <taxon>Bacillaceae</taxon>
        <taxon>Bacillus</taxon>
    </lineage>
</organism>
<evidence type="ECO:0000313" key="13">
    <source>
        <dbReference type="Proteomes" id="UP001518925"/>
    </source>
</evidence>
<dbReference type="NCBIfam" id="TIGR01207">
    <property type="entry name" value="rmlA"/>
    <property type="match status" value="1"/>
</dbReference>
<evidence type="ECO:0000313" key="12">
    <source>
        <dbReference type="EMBL" id="MBM6619087.1"/>
    </source>
</evidence>
<accession>A0ABS2DKQ6</accession>
<evidence type="ECO:0000256" key="3">
    <source>
        <dbReference type="ARBA" id="ARBA00012461"/>
    </source>
</evidence>
<comment type="similarity">
    <text evidence="2 10">Belongs to the glucose-1-phosphate thymidylyltransferase family.</text>
</comment>
<feature type="domain" description="Nucleotidyl transferase" evidence="11">
    <location>
        <begin position="2"/>
        <end position="237"/>
    </location>
</feature>
<evidence type="ECO:0000256" key="5">
    <source>
        <dbReference type="ARBA" id="ARBA00022679"/>
    </source>
</evidence>
<keyword evidence="6 10" id="KW-0548">Nucleotidyltransferase</keyword>
<dbReference type="SUPFAM" id="SSF53448">
    <property type="entry name" value="Nucleotide-diphospho-sugar transferases"/>
    <property type="match status" value="1"/>
</dbReference>
<evidence type="ECO:0000256" key="6">
    <source>
        <dbReference type="ARBA" id="ARBA00022695"/>
    </source>
</evidence>
<dbReference type="InterPro" id="IPR005835">
    <property type="entry name" value="NTP_transferase_dom"/>
</dbReference>
<gene>
    <name evidence="12" type="primary">rfbA</name>
    <name evidence="12" type="ORF">JR050_15570</name>
</gene>